<name>A0A160T396_9CHLR</name>
<protein>
    <submittedName>
        <fullName evidence="2">Uncharacterized protein</fullName>
    </submittedName>
</protein>
<gene>
    <name evidence="2" type="ORF">CFX0092_A2356</name>
</gene>
<dbReference type="EMBL" id="LN890655">
    <property type="protein sequence ID" value="CUS04234.2"/>
    <property type="molecule type" value="Genomic_DNA"/>
</dbReference>
<evidence type="ECO:0000313" key="3">
    <source>
        <dbReference type="Proteomes" id="UP000215027"/>
    </source>
</evidence>
<evidence type="ECO:0000256" key="1">
    <source>
        <dbReference type="SAM" id="MobiDB-lite"/>
    </source>
</evidence>
<reference evidence="2" key="1">
    <citation type="submission" date="2016-01" db="EMBL/GenBank/DDBJ databases">
        <authorList>
            <person name="Mcilroy J.S."/>
            <person name="Karst M S."/>
            <person name="Albertsen M."/>
        </authorList>
    </citation>
    <scope>NUCLEOTIDE SEQUENCE</scope>
    <source>
        <strain evidence="2">Cfx-K</strain>
    </source>
</reference>
<proteinExistence type="predicted"/>
<feature type="region of interest" description="Disordered" evidence="1">
    <location>
        <begin position="58"/>
        <end position="86"/>
    </location>
</feature>
<evidence type="ECO:0000313" key="2">
    <source>
        <dbReference type="EMBL" id="CUS04234.2"/>
    </source>
</evidence>
<dbReference type="Proteomes" id="UP000215027">
    <property type="component" value="Chromosome I"/>
</dbReference>
<sequence length="86" mass="8929">MYEVTETSDLAGIAEAFPNARKVTVDVANKTLFVFSGRGNRATRVSGVEFDRLVKTLPAAGEGGQDAGETPASQGAAKSKRGKAAE</sequence>
<keyword evidence="3" id="KW-1185">Reference proteome</keyword>
<organism evidence="2 3">
    <name type="scientific">Candidatus Promineifilum breve</name>
    <dbReference type="NCBI Taxonomy" id="1806508"/>
    <lineage>
        <taxon>Bacteria</taxon>
        <taxon>Bacillati</taxon>
        <taxon>Chloroflexota</taxon>
        <taxon>Ardenticatenia</taxon>
        <taxon>Candidatus Promineifilales</taxon>
        <taxon>Candidatus Promineifilaceae</taxon>
        <taxon>Candidatus Promineifilum</taxon>
    </lineage>
</organism>
<dbReference type="KEGG" id="pbf:CFX0092_A2356"/>
<dbReference type="AlphaFoldDB" id="A0A160T396"/>
<accession>A0A160T396</accession>